<dbReference type="CDD" id="cd04301">
    <property type="entry name" value="NAT_SF"/>
    <property type="match status" value="1"/>
</dbReference>
<keyword evidence="5" id="KW-1185">Reference proteome</keyword>
<dbReference type="InterPro" id="IPR050832">
    <property type="entry name" value="Bact_Acetyltransf"/>
</dbReference>
<dbReference type="PANTHER" id="PTHR43877">
    <property type="entry name" value="AMINOALKYLPHOSPHONATE N-ACETYLTRANSFERASE-RELATED-RELATED"/>
    <property type="match status" value="1"/>
</dbReference>
<dbReference type="PROSITE" id="PS51186">
    <property type="entry name" value="GNAT"/>
    <property type="match status" value="1"/>
</dbReference>
<organism evidence="4 5">
    <name type="scientific">Pararhizobium capsulatum DSM 1112</name>
    <dbReference type="NCBI Taxonomy" id="1121113"/>
    <lineage>
        <taxon>Bacteria</taxon>
        <taxon>Pseudomonadati</taxon>
        <taxon>Pseudomonadota</taxon>
        <taxon>Alphaproteobacteria</taxon>
        <taxon>Hyphomicrobiales</taxon>
        <taxon>Rhizobiaceae</taxon>
        <taxon>Rhizobium/Agrobacterium group</taxon>
        <taxon>Pararhizobium</taxon>
    </lineage>
</organism>
<dbReference type="Gene3D" id="3.40.630.30">
    <property type="match status" value="1"/>
</dbReference>
<dbReference type="PANTHER" id="PTHR43877:SF2">
    <property type="entry name" value="AMINOALKYLPHOSPHONATE N-ACETYLTRANSFERASE-RELATED"/>
    <property type="match status" value="1"/>
</dbReference>
<accession>A0ABU0BXW1</accession>
<dbReference type="InterPro" id="IPR016181">
    <property type="entry name" value="Acyl_CoA_acyltransferase"/>
</dbReference>
<evidence type="ECO:0000259" key="3">
    <source>
        <dbReference type="PROSITE" id="PS51186"/>
    </source>
</evidence>
<evidence type="ECO:0000256" key="1">
    <source>
        <dbReference type="ARBA" id="ARBA00022679"/>
    </source>
</evidence>
<dbReference type="Proteomes" id="UP001230207">
    <property type="component" value="Unassembled WGS sequence"/>
</dbReference>
<dbReference type="Pfam" id="PF00583">
    <property type="entry name" value="Acetyltransf_1"/>
    <property type="match status" value="1"/>
</dbReference>
<feature type="domain" description="N-acetyltransferase" evidence="3">
    <location>
        <begin position="8"/>
        <end position="169"/>
    </location>
</feature>
<name>A0ABU0BXW1_9HYPH</name>
<evidence type="ECO:0000313" key="4">
    <source>
        <dbReference type="EMBL" id="MDQ0323089.1"/>
    </source>
</evidence>
<sequence>MSATISEATIRRLTVDDVGLFRSIRLEALLREPSSFASLHEDWNNLPEEEWRRRLDQTVFVALLKGEPCGMMALRFHQPRKMRHRATLTSVYVRRAERGKGIATDLFIAVANHAQGRGVRQLELGLNAENSAAIRFYRRHGFETVGRVRCGFLHDGVGSDEVLMSIALESEPGIVDELESLF</sequence>
<protein>
    <submittedName>
        <fullName evidence="4">Ribosomal protein S18 acetylase RimI-like enzyme</fullName>
    </submittedName>
</protein>
<comment type="caution">
    <text evidence="4">The sequence shown here is derived from an EMBL/GenBank/DDBJ whole genome shotgun (WGS) entry which is preliminary data.</text>
</comment>
<keyword evidence="1" id="KW-0808">Transferase</keyword>
<keyword evidence="2" id="KW-0012">Acyltransferase</keyword>
<proteinExistence type="predicted"/>
<evidence type="ECO:0000313" key="5">
    <source>
        <dbReference type="Proteomes" id="UP001230207"/>
    </source>
</evidence>
<dbReference type="InterPro" id="IPR000182">
    <property type="entry name" value="GNAT_dom"/>
</dbReference>
<gene>
    <name evidence="4" type="ORF">QO002_005295</name>
</gene>
<dbReference type="RefSeq" id="WP_307235411.1">
    <property type="nucleotide sequence ID" value="NZ_JAUSVF010000003.1"/>
</dbReference>
<reference evidence="4 5" key="1">
    <citation type="submission" date="2023-07" db="EMBL/GenBank/DDBJ databases">
        <title>Genomic Encyclopedia of Type Strains, Phase IV (KMG-IV): sequencing the most valuable type-strain genomes for metagenomic binning, comparative biology and taxonomic classification.</title>
        <authorList>
            <person name="Goeker M."/>
        </authorList>
    </citation>
    <scope>NUCLEOTIDE SEQUENCE [LARGE SCALE GENOMIC DNA]</scope>
    <source>
        <strain evidence="4 5">DSM 1112</strain>
    </source>
</reference>
<evidence type="ECO:0000256" key="2">
    <source>
        <dbReference type="ARBA" id="ARBA00023315"/>
    </source>
</evidence>
<dbReference type="EMBL" id="JAUSVF010000003">
    <property type="protein sequence ID" value="MDQ0323089.1"/>
    <property type="molecule type" value="Genomic_DNA"/>
</dbReference>
<dbReference type="SUPFAM" id="SSF55729">
    <property type="entry name" value="Acyl-CoA N-acyltransferases (Nat)"/>
    <property type="match status" value="1"/>
</dbReference>